<dbReference type="InterPro" id="IPR015943">
    <property type="entry name" value="WD40/YVTN_repeat-like_dom_sf"/>
</dbReference>
<dbReference type="GO" id="GO:0005730">
    <property type="term" value="C:nucleolus"/>
    <property type="evidence" value="ECO:0007669"/>
    <property type="project" value="UniProtKB-SubCell"/>
</dbReference>
<evidence type="ECO:0000256" key="5">
    <source>
        <dbReference type="SAM" id="MobiDB-lite"/>
    </source>
</evidence>
<organism evidence="6 7">
    <name type="scientific">Mycena chlorophos</name>
    <name type="common">Agaric fungus</name>
    <name type="synonym">Agaricus chlorophos</name>
    <dbReference type="NCBI Taxonomy" id="658473"/>
    <lineage>
        <taxon>Eukaryota</taxon>
        <taxon>Fungi</taxon>
        <taxon>Dikarya</taxon>
        <taxon>Basidiomycota</taxon>
        <taxon>Agaricomycotina</taxon>
        <taxon>Agaricomycetes</taxon>
        <taxon>Agaricomycetidae</taxon>
        <taxon>Agaricales</taxon>
        <taxon>Marasmiineae</taxon>
        <taxon>Mycenaceae</taxon>
        <taxon>Mycena</taxon>
    </lineage>
</organism>
<dbReference type="InterPro" id="IPR001680">
    <property type="entry name" value="WD40_rpt"/>
</dbReference>
<dbReference type="SMART" id="SM00320">
    <property type="entry name" value="WD40"/>
    <property type="match status" value="1"/>
</dbReference>
<evidence type="ECO:0000256" key="1">
    <source>
        <dbReference type="ARBA" id="ARBA00004604"/>
    </source>
</evidence>
<keyword evidence="7" id="KW-1185">Reference proteome</keyword>
<evidence type="ECO:0000256" key="3">
    <source>
        <dbReference type="ARBA" id="ARBA00022737"/>
    </source>
</evidence>
<name>A0A8H6TII7_MYCCL</name>
<dbReference type="PANTHER" id="PTHR19924:SF26">
    <property type="entry name" value="U3 SMALL NUCLEOLAR RNA-ASSOCIATED PROTEIN 15 HOMOLOG"/>
    <property type="match status" value="1"/>
</dbReference>
<dbReference type="OrthoDB" id="548949at2759"/>
<evidence type="ECO:0000256" key="4">
    <source>
        <dbReference type="ARBA" id="ARBA00023242"/>
    </source>
</evidence>
<keyword evidence="4" id="KW-0539">Nucleus</keyword>
<keyword evidence="2" id="KW-0853">WD repeat</keyword>
<proteinExistence type="predicted"/>
<sequence>MASSNLSSLLARLKQVEVQWKRNIQRNPHNEVVKNANLPGRDDTLEYPATIALYGICDLAEDAMNKGLDAAQLNEFLEAASALESTIIDREYGGSGMDDDGLDFIPISCKNIVKEGGRPRMKASAYTQLIEILAGFTPTGGRTINPDDLADTLADKMGQHKPYNPDARPSKPHSTPLARFCDNRPAVPSDASPQLTAFLEARCEILSDNIPLPIRMAAADDVVAVISAAGWKQRAPVLSIQRLALVPKASRTRDWDAFGTISPDVGLASVAHHLRVDGSRKLVWVGDNERIKSYQWQYDQAGANGEALAVHTLDSNRFDNAIILRDGGARILRSGSGGMATWDVDSLSTHGPEGTNRVGKKLKGEIDTMRDDPEDIERSAGSPPTSKSTSKVLSDIVVAENHPSVNSQILAVQRGLLKGATSVAAVDLQTEQLVMRFLGHCADINCIATTTSDPNGFVTAASDGGIRLYDIRQPTPRFAIEHGDEKIHSALYEYIGGQPFIIYGTLQSQQIKVWDVRNRAPLFELATGNNSVADLAWDAANQTLLAVTECDNMDRHGSVHDYRWAHIGSHGKEWLGDSARFGGLMGAEHASDDDDDEMDSEDDEDDFEFGWPNDAWHVEKSFGVAFDAGDHRIFRYQFKPDADPKILPEYGDATPENAGSYW</sequence>
<dbReference type="GO" id="GO:0006364">
    <property type="term" value="P:rRNA processing"/>
    <property type="evidence" value="ECO:0007669"/>
    <property type="project" value="TreeGrafter"/>
</dbReference>
<dbReference type="PANTHER" id="PTHR19924">
    <property type="entry name" value="UTP15 U3 SMALL NUCLEOLAR RNA-ASSOCIATED PROTEIN 15 FAMILY MEMBER"/>
    <property type="match status" value="1"/>
</dbReference>
<comment type="subcellular location">
    <subcellularLocation>
        <location evidence="1">Nucleus</location>
        <location evidence="1">Nucleolus</location>
    </subcellularLocation>
</comment>
<feature type="compositionally biased region" description="Acidic residues" evidence="5">
    <location>
        <begin position="591"/>
        <end position="606"/>
    </location>
</feature>
<feature type="region of interest" description="Disordered" evidence="5">
    <location>
        <begin position="585"/>
        <end position="606"/>
    </location>
</feature>
<feature type="region of interest" description="Disordered" evidence="5">
    <location>
        <begin position="642"/>
        <end position="662"/>
    </location>
</feature>
<reference evidence="6" key="1">
    <citation type="submission" date="2020-05" db="EMBL/GenBank/DDBJ databases">
        <title>Mycena genomes resolve the evolution of fungal bioluminescence.</title>
        <authorList>
            <person name="Tsai I.J."/>
        </authorList>
    </citation>
    <scope>NUCLEOTIDE SEQUENCE</scope>
    <source>
        <strain evidence="6">110903Hualien_Pintung</strain>
    </source>
</reference>
<dbReference type="EMBL" id="JACAZE010000004">
    <property type="protein sequence ID" value="KAF7318353.1"/>
    <property type="molecule type" value="Genomic_DNA"/>
</dbReference>
<protein>
    <submittedName>
        <fullName evidence="6">WD40 repeat-containing protein</fullName>
    </submittedName>
</protein>
<comment type="caution">
    <text evidence="6">The sequence shown here is derived from an EMBL/GenBank/DDBJ whole genome shotgun (WGS) entry which is preliminary data.</text>
</comment>
<feature type="region of interest" description="Disordered" evidence="5">
    <location>
        <begin position="366"/>
        <end position="389"/>
    </location>
</feature>
<accession>A0A8H6TII7</accession>
<dbReference type="SUPFAM" id="SSF50978">
    <property type="entry name" value="WD40 repeat-like"/>
    <property type="match status" value="1"/>
</dbReference>
<dbReference type="Proteomes" id="UP000613580">
    <property type="component" value="Unassembled WGS sequence"/>
</dbReference>
<evidence type="ECO:0000313" key="7">
    <source>
        <dbReference type="Proteomes" id="UP000613580"/>
    </source>
</evidence>
<evidence type="ECO:0000256" key="2">
    <source>
        <dbReference type="ARBA" id="ARBA00022574"/>
    </source>
</evidence>
<dbReference type="InterPro" id="IPR036322">
    <property type="entry name" value="WD40_repeat_dom_sf"/>
</dbReference>
<keyword evidence="3" id="KW-0677">Repeat</keyword>
<evidence type="ECO:0000313" key="6">
    <source>
        <dbReference type="EMBL" id="KAF7318353.1"/>
    </source>
</evidence>
<dbReference type="AlphaFoldDB" id="A0A8H6TII7"/>
<dbReference type="GO" id="GO:0045943">
    <property type="term" value="P:positive regulation of transcription by RNA polymerase I"/>
    <property type="evidence" value="ECO:0007669"/>
    <property type="project" value="TreeGrafter"/>
</dbReference>
<gene>
    <name evidence="6" type="ORF">HMN09_00344100</name>
</gene>
<dbReference type="Gene3D" id="2.130.10.10">
    <property type="entry name" value="YVTN repeat-like/Quinoprotein amine dehydrogenase"/>
    <property type="match status" value="1"/>
</dbReference>